<keyword evidence="1" id="KW-0805">Transcription regulation</keyword>
<name>A0ABS2MQC3_9FIRM</name>
<dbReference type="CDD" id="cd07377">
    <property type="entry name" value="WHTH_GntR"/>
    <property type="match status" value="1"/>
</dbReference>
<evidence type="ECO:0000256" key="3">
    <source>
        <dbReference type="ARBA" id="ARBA00023163"/>
    </source>
</evidence>
<dbReference type="InterPro" id="IPR036390">
    <property type="entry name" value="WH_DNA-bd_sf"/>
</dbReference>
<accession>A0ABS2MQC3</accession>
<dbReference type="EMBL" id="JAFBDT010000006">
    <property type="protein sequence ID" value="MBM7561598.1"/>
    <property type="molecule type" value="Genomic_DNA"/>
</dbReference>
<dbReference type="PANTHER" id="PTHR44846">
    <property type="entry name" value="MANNOSYL-D-GLYCERATE TRANSPORT/METABOLISM SYSTEM REPRESSOR MNGR-RELATED"/>
    <property type="match status" value="1"/>
</dbReference>
<evidence type="ECO:0000313" key="5">
    <source>
        <dbReference type="EMBL" id="MBM7561598.1"/>
    </source>
</evidence>
<evidence type="ECO:0000259" key="4">
    <source>
        <dbReference type="PROSITE" id="PS50949"/>
    </source>
</evidence>
<reference evidence="5 6" key="1">
    <citation type="submission" date="2021-01" db="EMBL/GenBank/DDBJ databases">
        <title>Genomic Encyclopedia of Type Strains, Phase IV (KMG-IV): sequencing the most valuable type-strain genomes for metagenomic binning, comparative biology and taxonomic classification.</title>
        <authorList>
            <person name="Goeker M."/>
        </authorList>
    </citation>
    <scope>NUCLEOTIDE SEQUENCE [LARGE SCALE GENOMIC DNA]</scope>
    <source>
        <strain evidence="5 6">DSM 24436</strain>
    </source>
</reference>
<keyword evidence="2 5" id="KW-0238">DNA-binding</keyword>
<dbReference type="SMART" id="SM00345">
    <property type="entry name" value="HTH_GNTR"/>
    <property type="match status" value="1"/>
</dbReference>
<dbReference type="InterPro" id="IPR000524">
    <property type="entry name" value="Tscrpt_reg_HTH_GntR"/>
</dbReference>
<dbReference type="SUPFAM" id="SSF46785">
    <property type="entry name" value="Winged helix' DNA-binding domain"/>
    <property type="match status" value="1"/>
</dbReference>
<dbReference type="GO" id="GO:0003677">
    <property type="term" value="F:DNA binding"/>
    <property type="evidence" value="ECO:0007669"/>
    <property type="project" value="UniProtKB-KW"/>
</dbReference>
<keyword evidence="3" id="KW-0804">Transcription</keyword>
<dbReference type="Gene3D" id="1.10.10.10">
    <property type="entry name" value="Winged helix-like DNA-binding domain superfamily/Winged helix DNA-binding domain"/>
    <property type="match status" value="1"/>
</dbReference>
<comment type="caution">
    <text evidence="5">The sequence shown here is derived from an EMBL/GenBank/DDBJ whole genome shotgun (WGS) entry which is preliminary data.</text>
</comment>
<dbReference type="RefSeq" id="WP_204663256.1">
    <property type="nucleotide sequence ID" value="NZ_JAFBDT010000006.1"/>
</dbReference>
<proteinExistence type="predicted"/>
<sequence>MTSNDKESLTQKTVNLIRASVKNGFYKPGDRLPNEMDLSQELGISRATLREAIKVLVSANVLEVKRGIGTYISNPPGVSDDPLGLFYLNPIKEKNQVVRLSKMLLKEVGAYIKVMAVQNHIELPENPVSADHSVKAVFGLFKHITNEMALEVYYRVLVLLENALLQLVQSDLDVTDSVLSGYVNRIYSAVYQRSVETLADEIDGWLDMFIIQVKEVD</sequence>
<dbReference type="PROSITE" id="PS50949">
    <property type="entry name" value="HTH_GNTR"/>
    <property type="match status" value="1"/>
</dbReference>
<evidence type="ECO:0000313" key="6">
    <source>
        <dbReference type="Proteomes" id="UP000767854"/>
    </source>
</evidence>
<dbReference type="PRINTS" id="PR00035">
    <property type="entry name" value="HTHGNTR"/>
</dbReference>
<dbReference type="PANTHER" id="PTHR44846:SF17">
    <property type="entry name" value="GNTR-FAMILY TRANSCRIPTIONAL REGULATOR"/>
    <property type="match status" value="1"/>
</dbReference>
<keyword evidence="6" id="KW-1185">Reference proteome</keyword>
<protein>
    <submittedName>
        <fullName evidence="5">DNA-binding transcriptional regulator YhcF (GntR family)</fullName>
    </submittedName>
</protein>
<organism evidence="5 6">
    <name type="scientific">Fusibacter tunisiensis</name>
    <dbReference type="NCBI Taxonomy" id="1008308"/>
    <lineage>
        <taxon>Bacteria</taxon>
        <taxon>Bacillati</taxon>
        <taxon>Bacillota</taxon>
        <taxon>Clostridia</taxon>
        <taxon>Eubacteriales</taxon>
        <taxon>Eubacteriales Family XII. Incertae Sedis</taxon>
        <taxon>Fusibacter</taxon>
    </lineage>
</organism>
<dbReference type="InterPro" id="IPR036388">
    <property type="entry name" value="WH-like_DNA-bd_sf"/>
</dbReference>
<evidence type="ECO:0000256" key="2">
    <source>
        <dbReference type="ARBA" id="ARBA00023125"/>
    </source>
</evidence>
<gene>
    <name evidence="5" type="ORF">JOC49_001118</name>
</gene>
<evidence type="ECO:0000256" key="1">
    <source>
        <dbReference type="ARBA" id="ARBA00023015"/>
    </source>
</evidence>
<dbReference type="Proteomes" id="UP000767854">
    <property type="component" value="Unassembled WGS sequence"/>
</dbReference>
<feature type="domain" description="HTH gntR-type" evidence="4">
    <location>
        <begin position="7"/>
        <end position="75"/>
    </location>
</feature>
<dbReference type="InterPro" id="IPR050679">
    <property type="entry name" value="Bact_HTH_transcr_reg"/>
</dbReference>
<dbReference type="Pfam" id="PF00392">
    <property type="entry name" value="GntR"/>
    <property type="match status" value="1"/>
</dbReference>